<evidence type="ECO:0000313" key="4">
    <source>
        <dbReference type="Proteomes" id="UP000708208"/>
    </source>
</evidence>
<comment type="caution">
    <text evidence="3">The sequence shown here is derived from an EMBL/GenBank/DDBJ whole genome shotgun (WGS) entry which is preliminary data.</text>
</comment>
<keyword evidence="4" id="KW-1185">Reference proteome</keyword>
<dbReference type="InterPro" id="IPR001251">
    <property type="entry name" value="CRAL-TRIO_dom"/>
</dbReference>
<proteinExistence type="predicted"/>
<dbReference type="CDD" id="cd00170">
    <property type="entry name" value="SEC14"/>
    <property type="match status" value="1"/>
</dbReference>
<dbReference type="Proteomes" id="UP000708208">
    <property type="component" value="Unassembled WGS sequence"/>
</dbReference>
<dbReference type="PROSITE" id="PS50191">
    <property type="entry name" value="CRAL_TRIO"/>
    <property type="match status" value="1"/>
</dbReference>
<gene>
    <name evidence="3" type="ORF">AFUS01_LOCUS36581</name>
</gene>
<dbReference type="GO" id="GO:0005737">
    <property type="term" value="C:cytoplasm"/>
    <property type="evidence" value="ECO:0007669"/>
    <property type="project" value="TreeGrafter"/>
</dbReference>
<accession>A0A8J2L081</accession>
<evidence type="ECO:0000256" key="1">
    <source>
        <dbReference type="SAM" id="SignalP"/>
    </source>
</evidence>
<dbReference type="InterPro" id="IPR051064">
    <property type="entry name" value="SEC14/CRAL-TRIO_domain"/>
</dbReference>
<sequence>MNSICSSIVVTIASLGILECVQVKALAKISLKGDPVTADILQWEAPKSIKTAFPYYHSGYDYDDRPVLVSEIGKWRTRPVVEKGGEDYENLIKYNDQFVERVMSGFFLKNKTSTSSEAVDKSIVFIMDYDGFQPSEYQSVANVKYQFGLNVKLGAVYENMAYGFILNANPFAHHSISISKSYLARLLEKSEILGTNSRRWIPKLLRKIPQNQLHPAYGSTSTCVFTITGLYTMDTILVVNPVKNNFNFDDNKKKPGDLGRTVSILFGSISIALLFVGMKEVVTLSNIFLNSLGSEIESLE</sequence>
<protein>
    <recommendedName>
        <fullName evidence="2">CRAL-TRIO domain-containing protein</fullName>
    </recommendedName>
</protein>
<feature type="chain" id="PRO_5035237356" description="CRAL-TRIO domain-containing protein" evidence="1">
    <location>
        <begin position="21"/>
        <end position="300"/>
    </location>
</feature>
<feature type="domain" description="CRAL-TRIO" evidence="2">
    <location>
        <begin position="45"/>
        <end position="225"/>
    </location>
</feature>
<evidence type="ECO:0000259" key="2">
    <source>
        <dbReference type="PROSITE" id="PS50191"/>
    </source>
</evidence>
<dbReference type="PANTHER" id="PTHR23324">
    <property type="entry name" value="SEC14 RELATED PROTEIN"/>
    <property type="match status" value="1"/>
</dbReference>
<keyword evidence="1" id="KW-0732">Signal</keyword>
<evidence type="ECO:0000313" key="3">
    <source>
        <dbReference type="EMBL" id="CAG7826532.1"/>
    </source>
</evidence>
<dbReference type="AlphaFoldDB" id="A0A8J2L081"/>
<feature type="signal peptide" evidence="1">
    <location>
        <begin position="1"/>
        <end position="20"/>
    </location>
</feature>
<dbReference type="Pfam" id="PF00650">
    <property type="entry name" value="CRAL_TRIO"/>
    <property type="match status" value="1"/>
</dbReference>
<organism evidence="3 4">
    <name type="scientific">Allacma fusca</name>
    <dbReference type="NCBI Taxonomy" id="39272"/>
    <lineage>
        <taxon>Eukaryota</taxon>
        <taxon>Metazoa</taxon>
        <taxon>Ecdysozoa</taxon>
        <taxon>Arthropoda</taxon>
        <taxon>Hexapoda</taxon>
        <taxon>Collembola</taxon>
        <taxon>Symphypleona</taxon>
        <taxon>Sminthuridae</taxon>
        <taxon>Allacma</taxon>
    </lineage>
</organism>
<dbReference type="PANTHER" id="PTHR23324:SF83">
    <property type="entry name" value="SEC14-LIKE PROTEIN 2"/>
    <property type="match status" value="1"/>
</dbReference>
<dbReference type="EMBL" id="CAJVCH010540100">
    <property type="protein sequence ID" value="CAG7826532.1"/>
    <property type="molecule type" value="Genomic_DNA"/>
</dbReference>
<reference evidence="3" key="1">
    <citation type="submission" date="2021-06" db="EMBL/GenBank/DDBJ databases">
        <authorList>
            <person name="Hodson N. C."/>
            <person name="Mongue J. A."/>
            <person name="Jaron S. K."/>
        </authorList>
    </citation>
    <scope>NUCLEOTIDE SEQUENCE</scope>
</reference>
<name>A0A8J2L081_9HEXA</name>